<reference evidence="1 2" key="1">
    <citation type="submission" date="2020-07" db="EMBL/GenBank/DDBJ databases">
        <title>Novel species isolated from subtropical streams in China.</title>
        <authorList>
            <person name="Lu H."/>
        </authorList>
    </citation>
    <scope>NUCLEOTIDE SEQUENCE [LARGE SCALE GENOMIC DNA]</scope>
    <source>
        <strain evidence="1 2">LX47W</strain>
    </source>
</reference>
<organism evidence="1 2">
    <name type="scientific">Rugamonas apoptosis</name>
    <dbReference type="NCBI Taxonomy" id="2758570"/>
    <lineage>
        <taxon>Bacteria</taxon>
        <taxon>Pseudomonadati</taxon>
        <taxon>Pseudomonadota</taxon>
        <taxon>Betaproteobacteria</taxon>
        <taxon>Burkholderiales</taxon>
        <taxon>Oxalobacteraceae</taxon>
        <taxon>Telluria group</taxon>
        <taxon>Rugamonas</taxon>
    </lineage>
</organism>
<evidence type="ECO:0000313" key="2">
    <source>
        <dbReference type="Proteomes" id="UP000573499"/>
    </source>
</evidence>
<dbReference type="EMBL" id="JACEZU010000004">
    <property type="protein sequence ID" value="MBA5687263.1"/>
    <property type="molecule type" value="Genomic_DNA"/>
</dbReference>
<dbReference type="PANTHER" id="PTHR43019">
    <property type="entry name" value="SERINE ENDOPROTEASE DEGS"/>
    <property type="match status" value="1"/>
</dbReference>
<dbReference type="Proteomes" id="UP000573499">
    <property type="component" value="Unassembled WGS sequence"/>
</dbReference>
<dbReference type="InterPro" id="IPR043504">
    <property type="entry name" value="Peptidase_S1_PA_chymotrypsin"/>
</dbReference>
<gene>
    <name evidence="1" type="ORF">H3H39_09430</name>
</gene>
<keyword evidence="2" id="KW-1185">Reference proteome</keyword>
<dbReference type="PANTHER" id="PTHR43019:SF23">
    <property type="entry name" value="PROTEASE DO-LIKE 5, CHLOROPLASTIC"/>
    <property type="match status" value="1"/>
</dbReference>
<dbReference type="RefSeq" id="WP_182153124.1">
    <property type="nucleotide sequence ID" value="NZ_JACEZU010000004.1"/>
</dbReference>
<proteinExistence type="predicted"/>
<sequence>MKLWPWVVMALAGPASTGAELEQVIEHAKPSIVGIGSYQKLRTPPLTFVGTGFVIGDGLTVVTAAHVLQDLRNADASQVLGVLVGQGDGAQFRAASISALDQEHDLAQLHMAGTPLPAMRLGDSSTVAEGRLLAFTGFPLGMVLGLHPVTHRGMVSAITPVATPPVSSGKLDARLASQLHRQAYPIFQLDGTAYPGNSGSPLYDTETGLVYGVINMVYVKGLKEAAIATPSGITYAIPVNYLRGPAPHP</sequence>
<accession>A0A7W2F8W8</accession>
<dbReference type="Gene3D" id="2.40.10.10">
    <property type="entry name" value="Trypsin-like serine proteases"/>
    <property type="match status" value="2"/>
</dbReference>
<evidence type="ECO:0000313" key="1">
    <source>
        <dbReference type="EMBL" id="MBA5687263.1"/>
    </source>
</evidence>
<dbReference type="Pfam" id="PF13365">
    <property type="entry name" value="Trypsin_2"/>
    <property type="match status" value="1"/>
</dbReference>
<dbReference type="SUPFAM" id="SSF50494">
    <property type="entry name" value="Trypsin-like serine proteases"/>
    <property type="match status" value="1"/>
</dbReference>
<dbReference type="InterPro" id="IPR009003">
    <property type="entry name" value="Peptidase_S1_PA"/>
</dbReference>
<protein>
    <submittedName>
        <fullName evidence="1">Trypsin-like peptidase domain-containing protein</fullName>
    </submittedName>
</protein>
<comment type="caution">
    <text evidence="1">The sequence shown here is derived from an EMBL/GenBank/DDBJ whole genome shotgun (WGS) entry which is preliminary data.</text>
</comment>
<dbReference type="AlphaFoldDB" id="A0A7W2F8W8"/>
<name>A0A7W2F8W8_9BURK</name>